<evidence type="ECO:0000256" key="2">
    <source>
        <dbReference type="ARBA" id="ARBA00022980"/>
    </source>
</evidence>
<dbReference type="FunCoup" id="A3LTL1">
    <property type="interactions" value="299"/>
</dbReference>
<dbReference type="SUPFAM" id="SSF54843">
    <property type="entry name" value="Ribosomal protein L22"/>
    <property type="match status" value="1"/>
</dbReference>
<keyword evidence="2 4" id="KW-0689">Ribosomal protein</keyword>
<evidence type="ECO:0000313" key="5">
    <source>
        <dbReference type="EMBL" id="ABN66085.1"/>
    </source>
</evidence>
<evidence type="ECO:0000256" key="1">
    <source>
        <dbReference type="ARBA" id="ARBA00009451"/>
    </source>
</evidence>
<dbReference type="RefSeq" id="XP_001384114.1">
    <property type="nucleotide sequence ID" value="XM_001384077.1"/>
</dbReference>
<dbReference type="KEGG" id="pic:PICST_71904"/>
<dbReference type="eggNOG" id="KOG1711">
    <property type="taxonomic scope" value="Eukaryota"/>
</dbReference>
<dbReference type="GO" id="GO:0003735">
    <property type="term" value="F:structural constituent of ribosome"/>
    <property type="evidence" value="ECO:0007669"/>
    <property type="project" value="EnsemblFungi"/>
</dbReference>
<evidence type="ECO:0000313" key="6">
    <source>
        <dbReference type="Proteomes" id="UP000002258"/>
    </source>
</evidence>
<accession>A3LTL1</accession>
<evidence type="ECO:0000256" key="4">
    <source>
        <dbReference type="RuleBase" id="RU004005"/>
    </source>
</evidence>
<dbReference type="InParanoid" id="A3LTL1"/>
<dbReference type="PANTHER" id="PTHR13501">
    <property type="entry name" value="CHLOROPLAST 50S RIBOSOMAL PROTEIN L22-RELATED"/>
    <property type="match status" value="1"/>
</dbReference>
<dbReference type="AlphaFoldDB" id="A3LTL1"/>
<protein>
    <submittedName>
        <fullName evidence="5">Uncharacterized protein</fullName>
    </submittedName>
</protein>
<dbReference type="OrthoDB" id="416470at2759"/>
<dbReference type="HOGENOM" id="CLU_081667_0_0_1"/>
<dbReference type="GO" id="GO:0005762">
    <property type="term" value="C:mitochondrial large ribosomal subunit"/>
    <property type="evidence" value="ECO:0007669"/>
    <property type="project" value="EnsemblFungi"/>
</dbReference>
<dbReference type="Pfam" id="PF00237">
    <property type="entry name" value="Ribosomal_L22"/>
    <property type="match status" value="1"/>
</dbReference>
<dbReference type="EMBL" id="CP000498">
    <property type="protein sequence ID" value="ABN66085.1"/>
    <property type="molecule type" value="Genomic_DNA"/>
</dbReference>
<organism evidence="5 6">
    <name type="scientific">Scheffersomyces stipitis (strain ATCC 58785 / CBS 6054 / NBRC 10063 / NRRL Y-11545)</name>
    <name type="common">Yeast</name>
    <name type="synonym">Pichia stipitis</name>
    <dbReference type="NCBI Taxonomy" id="322104"/>
    <lineage>
        <taxon>Eukaryota</taxon>
        <taxon>Fungi</taxon>
        <taxon>Dikarya</taxon>
        <taxon>Ascomycota</taxon>
        <taxon>Saccharomycotina</taxon>
        <taxon>Pichiomycetes</taxon>
        <taxon>Debaryomycetaceae</taxon>
        <taxon>Scheffersomyces</taxon>
    </lineage>
</organism>
<dbReference type="GO" id="GO:0006412">
    <property type="term" value="P:translation"/>
    <property type="evidence" value="ECO:0007669"/>
    <property type="project" value="InterPro"/>
</dbReference>
<reference evidence="5 6" key="1">
    <citation type="journal article" date="2007" name="Nat. Biotechnol.">
        <title>Genome sequence of the lignocellulose-bioconverting and xylose-fermenting yeast Pichia stipitis.</title>
        <authorList>
            <person name="Jeffries T.W."/>
            <person name="Grigoriev I.V."/>
            <person name="Grimwood J."/>
            <person name="Laplaza J.M."/>
            <person name="Aerts A."/>
            <person name="Salamov A."/>
            <person name="Schmutz J."/>
            <person name="Lindquist E."/>
            <person name="Dehal P."/>
            <person name="Shapiro H."/>
            <person name="Jin Y.S."/>
            <person name="Passoth V."/>
            <person name="Richardson P.M."/>
        </authorList>
    </citation>
    <scope>NUCLEOTIDE SEQUENCE [LARGE SCALE GENOMIC DNA]</scope>
    <source>
        <strain evidence="6">ATCC 58785 / CBS 6054 / NBRC 10063 / NRRL Y-11545</strain>
    </source>
</reference>
<dbReference type="InterPro" id="IPR047867">
    <property type="entry name" value="Ribosomal_uL22_bac/org-type"/>
</dbReference>
<dbReference type="PANTHER" id="PTHR13501:SF8">
    <property type="entry name" value="LARGE RIBOSOMAL SUBUNIT PROTEIN UL22M"/>
    <property type="match status" value="1"/>
</dbReference>
<dbReference type="Proteomes" id="UP000002258">
    <property type="component" value="Chromosome 4"/>
</dbReference>
<sequence length="291" mass="33739">MNRIGGLLRPASFLARPVTPIYAFRALHSTRIMSNNNLFGELTSTKKHELPTEPATTTEAVESTQSVKNPDIENDAELQKYHREEAAKNQLRVDKYVTPLKRELFNQVVKEHGFFKNNSVVTNSSDGKLYQVSLSAQEIDLLEPSVYLSSYRVKSSMKKATQVNRFVRKQTVKNAINQLHFSPKKMAKELEILLKRGLDQARSLDLDEDTMYIDSLWVGSDGNWRKRLDIKGRARHGVIEHPQIHLKVILRSNQTKLRKAWEQQQREQNAKPRMFLNNEPLNFKVRPVYKW</sequence>
<dbReference type="GeneID" id="4838550"/>
<dbReference type="InterPro" id="IPR001063">
    <property type="entry name" value="Ribosomal_uL22"/>
</dbReference>
<gene>
    <name evidence="5" type="ORF">PICST_71904</name>
</gene>
<dbReference type="OMA" id="WVQLADK"/>
<dbReference type="Gene3D" id="3.90.470.10">
    <property type="entry name" value="Ribosomal protein L22/L17"/>
    <property type="match status" value="1"/>
</dbReference>
<evidence type="ECO:0000256" key="3">
    <source>
        <dbReference type="ARBA" id="ARBA00023274"/>
    </source>
</evidence>
<keyword evidence="3 4" id="KW-0687">Ribonucleoprotein</keyword>
<dbReference type="STRING" id="322104.A3LTL1"/>
<name>A3LTL1_PICST</name>
<dbReference type="InterPro" id="IPR036394">
    <property type="entry name" value="Ribosomal_uL22_sf"/>
</dbReference>
<comment type="similarity">
    <text evidence="1 4">Belongs to the universal ribosomal protein uL22 family.</text>
</comment>
<proteinExistence type="inferred from homology"/>
<keyword evidence="6" id="KW-1185">Reference proteome</keyword>